<name>A0A3P1CJD6_9BACT</name>
<feature type="coiled-coil region" evidence="1">
    <location>
        <begin position="584"/>
        <end position="629"/>
    </location>
</feature>
<evidence type="ECO:0000313" key="2">
    <source>
        <dbReference type="EMBL" id="RRB13443.1"/>
    </source>
</evidence>
<dbReference type="Proteomes" id="UP000274271">
    <property type="component" value="Unassembled WGS sequence"/>
</dbReference>
<sequence length="876" mass="94361">MAQEQGDEILVEVKLDEAATEKRIVDLRQKLEELRSEKDRVKKEFKEGGISAEQYAKSLTRITRESGAVTKEINSNHRALAQTDKANQTAVGSVDQLRAAISVQTAQWNALSREERNNAQIGGVLQKSIKDMTDEVKEASGSVGNFRDNVGDYAGGIERAITGNDSFFSSIRGGVGQLKSAASGALDYAKGLKLSIEGAKGAEKASLAFGLSLKAMGIGLIITLISGLITYLTKFDDGMDKVEQATAAFSAALDELFAGISKVGGAVFDIIDDFGEKGFLGAIKNIPDRLDQMKHSLDGVTTNMVNAGKAAVEYTKTMQDLEDQRDGMISQEAQVAKLVDLATLATKDQSKTLRERLALLDTAGAAEKKLAEQRLTIERNELAALLKRKAANTANQDADRKEIEEKKAAVINAERETLATLQTVQNRRSALLKQEQERAEQNVNKQKELRKGALEFAEKEAEAELQIARLSGKDRVALAEKVIQTKLAVELFGLKKGSAQYKAAQLAADVDLAETRLHYLALDNAKIITVHQNLNARLLKEDEKLTKAAKVELTKRSSELQEIADRGNLALIDSRIATAKKGSKAELEARIAGIKESARQEIAQKKLTAAEAKAIEDKANREIANQREAFAMTTFEGIVAGAQIAASTLTTIFEGQNQLALQMLEQREKAALKSAGANAELRGKLEEGFQKKRDQLEEKANKKKKAIARAEAAINTAVAATKAYTAGPIIGPVLAGLIILQGLAQQAFISSQKFAQGGYVSDKKGAFITGPGTGTSDSIPALISDGESVLTAKATRENYNELSAMNVKGGGRPFPGASNSTGVPRFNYGGVLQNDSATLEAVFTRVIARMPAPVVAVTDIHSRSAEVRRVEVRSKL</sequence>
<dbReference type="AlphaFoldDB" id="A0A3P1CJD6"/>
<keyword evidence="1" id="KW-0175">Coiled coil</keyword>
<evidence type="ECO:0000256" key="1">
    <source>
        <dbReference type="SAM" id="Coils"/>
    </source>
</evidence>
<feature type="coiled-coil region" evidence="1">
    <location>
        <begin position="368"/>
        <end position="449"/>
    </location>
</feature>
<evidence type="ECO:0000313" key="3">
    <source>
        <dbReference type="Proteomes" id="UP000274271"/>
    </source>
</evidence>
<dbReference type="OrthoDB" id="952449at2"/>
<accession>A0A3P1CJD6</accession>
<feature type="coiled-coil region" evidence="1">
    <location>
        <begin position="686"/>
        <end position="716"/>
    </location>
</feature>
<feature type="coiled-coil region" evidence="1">
    <location>
        <begin position="17"/>
        <end position="44"/>
    </location>
</feature>
<organism evidence="2 3">
    <name type="scientific">Larkinella knui</name>
    <dbReference type="NCBI Taxonomy" id="2025310"/>
    <lineage>
        <taxon>Bacteria</taxon>
        <taxon>Pseudomonadati</taxon>
        <taxon>Bacteroidota</taxon>
        <taxon>Cytophagia</taxon>
        <taxon>Cytophagales</taxon>
        <taxon>Spirosomataceae</taxon>
        <taxon>Larkinella</taxon>
    </lineage>
</organism>
<dbReference type="RefSeq" id="WP_124907341.1">
    <property type="nucleotide sequence ID" value="NZ_RQJP01000003.1"/>
</dbReference>
<proteinExistence type="predicted"/>
<gene>
    <name evidence="2" type="ORF">EHT87_14295</name>
</gene>
<comment type="caution">
    <text evidence="2">The sequence shown here is derived from an EMBL/GenBank/DDBJ whole genome shotgun (WGS) entry which is preliminary data.</text>
</comment>
<keyword evidence="3" id="KW-1185">Reference proteome</keyword>
<protein>
    <submittedName>
        <fullName evidence="2">Uncharacterized protein</fullName>
    </submittedName>
</protein>
<dbReference type="EMBL" id="RQJP01000003">
    <property type="protein sequence ID" value="RRB13443.1"/>
    <property type="molecule type" value="Genomic_DNA"/>
</dbReference>
<reference evidence="2 3" key="1">
    <citation type="submission" date="2018-11" db="EMBL/GenBank/DDBJ databases">
        <authorList>
            <person name="Zhou Z."/>
            <person name="Wang G."/>
        </authorList>
    </citation>
    <scope>NUCLEOTIDE SEQUENCE [LARGE SCALE GENOMIC DNA]</scope>
    <source>
        <strain evidence="2 3">KCTC42998</strain>
    </source>
</reference>